<feature type="transmembrane region" description="Helical" evidence="1">
    <location>
        <begin position="334"/>
        <end position="351"/>
    </location>
</feature>
<name>A0A1G1XPQ5_9BACT</name>
<feature type="transmembrane region" description="Helical" evidence="1">
    <location>
        <begin position="164"/>
        <end position="197"/>
    </location>
</feature>
<evidence type="ECO:0000256" key="1">
    <source>
        <dbReference type="SAM" id="Phobius"/>
    </source>
</evidence>
<feature type="transmembrane region" description="Helical" evidence="1">
    <location>
        <begin position="358"/>
        <end position="377"/>
    </location>
</feature>
<proteinExistence type="predicted"/>
<dbReference type="EMBL" id="MHHZ01000009">
    <property type="protein sequence ID" value="OGY42069.1"/>
    <property type="molecule type" value="Genomic_DNA"/>
</dbReference>
<dbReference type="PANTHER" id="PTHR44216:SF3">
    <property type="entry name" value="PROTEIN O-MANNOSYL-TRANSFERASE TMTC2"/>
    <property type="match status" value="1"/>
</dbReference>
<dbReference type="GO" id="GO:0035269">
    <property type="term" value="P:protein O-linked glycosylation via mannose"/>
    <property type="evidence" value="ECO:0007669"/>
    <property type="project" value="TreeGrafter"/>
</dbReference>
<dbReference type="Proteomes" id="UP000176498">
    <property type="component" value="Unassembled WGS sequence"/>
</dbReference>
<accession>A0A1G1XPQ5</accession>
<sequence>MLNLGLFFINLNDFFVSDDFDWLYHAKTSQHNLGDYFTANYYGEQGVGGSYRPMVNVAFWVNYHVWGLNPLPYHLTNLIFHIGVCFLVYLLVSCLFKDHEQKNSLAILSALFFSILPNHSEAVIWIAAIADPMAAFFYLLSFYGYLAFRQKESSFAKASVDKKFYWLLISVISFVIGLLTKEFVITLPLLILVWELYESLIKNNFRWQDILLKPSGYWVMSIGYLVVRYFSIGLSFGYYAREKFQLDWLKIYKMFAALITDLFFYGDIRVFIVKVFVIYKIFFFLSLFLVLTLICLALWHYKYKLAFVFDAFTIMILPVLFLSYSDTSDGGERYVYLASIMFCVLLSLLVWELSKYKFWKIIILSFLLLYFSSNLLYKNYNWHLAANLSQKIIKQDVAQAIDLTKPDQDLLFVSLPDNLEGAELMRNGIQLAIKLYYPNFEFDSKILGAYIRLDNKNYQAKVLNWAPYPTGGYIAKTADGKNWVTGFDRQETSDYIFELWNYNYKNYTSDTIRLIFKDQDGNFIKTGEEPWDVLIFNEGRLQRLK</sequence>
<keyword evidence="1" id="KW-1133">Transmembrane helix</keyword>
<dbReference type="InterPro" id="IPR052384">
    <property type="entry name" value="TMTC_O-mannosyltransferase"/>
</dbReference>
<organism evidence="2 3">
    <name type="scientific">Candidatus Buchananbacteria bacterium RBG_13_36_9</name>
    <dbReference type="NCBI Taxonomy" id="1797530"/>
    <lineage>
        <taxon>Bacteria</taxon>
        <taxon>Candidatus Buchananiibacteriota</taxon>
    </lineage>
</organism>
<evidence type="ECO:0008006" key="4">
    <source>
        <dbReference type="Google" id="ProtNLM"/>
    </source>
</evidence>
<dbReference type="AlphaFoldDB" id="A0A1G1XPQ5"/>
<comment type="caution">
    <text evidence="2">The sequence shown here is derived from an EMBL/GenBank/DDBJ whole genome shotgun (WGS) entry which is preliminary data.</text>
</comment>
<feature type="transmembrane region" description="Helical" evidence="1">
    <location>
        <begin position="124"/>
        <end position="143"/>
    </location>
</feature>
<evidence type="ECO:0000313" key="3">
    <source>
        <dbReference type="Proteomes" id="UP000176498"/>
    </source>
</evidence>
<feature type="transmembrane region" description="Helical" evidence="1">
    <location>
        <begin position="278"/>
        <end position="298"/>
    </location>
</feature>
<feature type="transmembrane region" description="Helical" evidence="1">
    <location>
        <begin position="78"/>
        <end position="96"/>
    </location>
</feature>
<dbReference type="PANTHER" id="PTHR44216">
    <property type="entry name" value="PROTEIN O-MANNOSYL-TRANSFERASE TMTC2"/>
    <property type="match status" value="1"/>
</dbReference>
<dbReference type="GO" id="GO:0000030">
    <property type="term" value="F:mannosyltransferase activity"/>
    <property type="evidence" value="ECO:0007669"/>
    <property type="project" value="TreeGrafter"/>
</dbReference>
<feature type="transmembrane region" description="Helical" evidence="1">
    <location>
        <begin position="305"/>
        <end position="322"/>
    </location>
</feature>
<protein>
    <recommendedName>
        <fullName evidence="4">Glycosyltransferase RgtA/B/C/D-like domain-containing protein</fullName>
    </recommendedName>
</protein>
<keyword evidence="1" id="KW-0472">Membrane</keyword>
<feature type="transmembrane region" description="Helical" evidence="1">
    <location>
        <begin position="103"/>
        <end position="118"/>
    </location>
</feature>
<reference evidence="2 3" key="1">
    <citation type="journal article" date="2016" name="Nat. Commun.">
        <title>Thousands of microbial genomes shed light on interconnected biogeochemical processes in an aquifer system.</title>
        <authorList>
            <person name="Anantharaman K."/>
            <person name="Brown C.T."/>
            <person name="Hug L.A."/>
            <person name="Sharon I."/>
            <person name="Castelle C.J."/>
            <person name="Probst A.J."/>
            <person name="Thomas B.C."/>
            <person name="Singh A."/>
            <person name="Wilkins M.J."/>
            <person name="Karaoz U."/>
            <person name="Brodie E.L."/>
            <person name="Williams K.H."/>
            <person name="Hubbard S.S."/>
            <person name="Banfield J.F."/>
        </authorList>
    </citation>
    <scope>NUCLEOTIDE SEQUENCE [LARGE SCALE GENOMIC DNA]</scope>
</reference>
<feature type="transmembrane region" description="Helical" evidence="1">
    <location>
        <begin position="217"/>
        <end position="239"/>
    </location>
</feature>
<feature type="transmembrane region" description="Helical" evidence="1">
    <location>
        <begin position="251"/>
        <end position="272"/>
    </location>
</feature>
<evidence type="ECO:0000313" key="2">
    <source>
        <dbReference type="EMBL" id="OGY42069.1"/>
    </source>
</evidence>
<keyword evidence="1" id="KW-0812">Transmembrane</keyword>
<gene>
    <name evidence="2" type="ORF">A2Y82_02270</name>
</gene>